<dbReference type="EMBL" id="JASMQC010000013">
    <property type="protein sequence ID" value="KAK1940895.1"/>
    <property type="molecule type" value="Genomic_DNA"/>
</dbReference>
<feature type="repeat" description="ANK" evidence="3">
    <location>
        <begin position="657"/>
        <end position="689"/>
    </location>
</feature>
<dbReference type="Pfam" id="PF13857">
    <property type="entry name" value="Ank_5"/>
    <property type="match status" value="1"/>
</dbReference>
<feature type="repeat" description="ANK" evidence="3">
    <location>
        <begin position="228"/>
        <end position="260"/>
    </location>
</feature>
<feature type="repeat" description="ANK" evidence="3">
    <location>
        <begin position="624"/>
        <end position="656"/>
    </location>
</feature>
<sequence>MNVSLQTIESYIEDQQIETISVEQLRHGWQQFREEAIKEINTLIERAISEETFHFDINAKDEDGRTALHNAALNSNAEIMSILLDRGSSVTAVNENGSTALHNAALKRNAEIISILLDGGSSVTAVDKNGSTALHNAALKRNAEIISILLDGGSSVTAVDKDGSTALHIAALKRNAEIVSILLDRGSNVTAVDKYGRTALHNAAEESNAEIVSILLDRGSSVTAVNNYGSTALRYAVLNSNAEIVSILLDGGSSVTAVNEFGSTALHNAARYSNAEIVSILLDGGSSVTAEDDYGSTALHNAAEESNAEIVSMLLDRGSSVTAVKNGGSTALHLAAHTSNAEIVSMLLDGGSSVTAVEKDGSTALHIAARCNNTEIVSILLDGGSSVTAVDKGGSTALHIAALKSNAEIVSILLDGGSSVTAVDKDGSTALRYAVLNSNAEIVSILLDGGSSVTAVDKDGRTALHLAAYYSNAEIVSILLDGGSSVTAVNEFGSTALHNAARYSNAEIVSILLDGGSSVTAEDDNGRTALHNAALKSNAEIVSILLDGGSSVTAVDKGGSTALHLAAHTSNAEIVSILLDRGSSVTVVEKYGRTALHLAAYYSNAEIVSILLDGGSSVTAVDEDGSTALHIAALKSNAEIVSILLDGGSSVTAVDKGGRTALHNAALKSNAETVSMLLDGGSSVTAVDNNGWTVLHAAVRDFDSNTLDKVNLLLAKEAVLNTSNKKGSTALHFAARYCNQEVVNLLLDAGAEIDVVDTSGNNALSYLLLSDTDAFNKDNISVACFLCSRELKLRPLAEMPSLEKHQLGLLACIEHWQQSYDRHWSLFEVPFETVNSGEDAVRTYLSEMKKTSADDVVYRRKICIVGPSTWGKSSLVRSMIEEQPILVPLANRTTGIDLFSMDFTEGEEENKKKHHNITFWDFAGQDVYHVAHAVFFSTRALYLVCIDLKKYADMLEKANEASTWEREHPRQRFFEEEILRWMVLILIRQPDAQFKLIGTKADLVESTSLTRVVNDVKIRLTAFLDHPNDYVEFSTKAKEALRTLRSEVNGGFVEASVNSTQQAKDATKATIIANPDRSFQMPKSYTQVLDHIIDKRKRAASSTTQQGRMKEVIMPVNALCHELMDIEGIGSAETCKGILRTLHQLGDVLWYEDIDEFQDLIILDPTVMLDLTREVINHNYKDKEGKCYDKLRSDGTLQHSLLMTFPAWKGLGNLGGNLVKLFKSLLLRLNLAYPVNNMEDLSEADLIVPTYWKSRDKAARRPLRRQGSVLEQNGVMAKWRYSVPISVSDTLFENLVTQCYRSYVQRQVRASYFELSVSKEFTAVIYLESNKTKRLNDITIEVVAATEENAWAEMMHFVVSMEKLLLQNYRGLSKVNRYVVRVIDHLHENDHEVNCLLDNDNVESQLREKAPWLPPDFDWFRQRVWTDAAKLEALNTRHRVEVLKRLVITSEKRRFPATWTISYPKKGSPIELRVHSDVTGKCFHKPLLIPATDSFLTSHSGVLKIGITLLSVASSAIPVPVVGAAVGQALAESRNALDQASATKSTVDRAHLTPGDKKWHNQLGMGPKASMGFLRELLALHDPPYDEFTVGDACNLCCTATKDGHYVWVGTAEMEKMKEHLTPCEPEPMPLMSPTDLKPAPASLESVSFTITDMTQSSGAGCLPLIANTYYCEWEIVHSSGSKANAGDTTEKFKSTDAGLSLKKSETVLESVDSIEMLRGCTLRVYLKKARRLTRYIRGDKEIGQGEELLSARITTDCFTSQTIRIPITVNFAKVSHIITCELNVKFTT</sequence>
<dbReference type="PANTHER" id="PTHR24198:SF165">
    <property type="entry name" value="ANKYRIN REPEAT-CONTAINING PROTEIN-RELATED"/>
    <property type="match status" value="1"/>
</dbReference>
<dbReference type="Pfam" id="PF12796">
    <property type="entry name" value="Ank_2"/>
    <property type="match status" value="6"/>
</dbReference>
<dbReference type="InterPro" id="IPR002110">
    <property type="entry name" value="Ankyrin_rpt"/>
</dbReference>
<feature type="repeat" description="ANK" evidence="3">
    <location>
        <begin position="162"/>
        <end position="194"/>
    </location>
</feature>
<evidence type="ECO:0000256" key="4">
    <source>
        <dbReference type="SAM" id="MobiDB-lite"/>
    </source>
</evidence>
<feature type="repeat" description="ANK" evidence="3">
    <location>
        <begin position="195"/>
        <end position="227"/>
    </location>
</feature>
<organism evidence="5 6">
    <name type="scientific">Phytophthora citrophthora</name>
    <dbReference type="NCBI Taxonomy" id="4793"/>
    <lineage>
        <taxon>Eukaryota</taxon>
        <taxon>Sar</taxon>
        <taxon>Stramenopiles</taxon>
        <taxon>Oomycota</taxon>
        <taxon>Peronosporomycetes</taxon>
        <taxon>Peronosporales</taxon>
        <taxon>Peronosporaceae</taxon>
        <taxon>Phytophthora</taxon>
    </lineage>
</organism>
<dbReference type="GO" id="GO:0005737">
    <property type="term" value="C:cytoplasm"/>
    <property type="evidence" value="ECO:0007669"/>
    <property type="project" value="TreeGrafter"/>
</dbReference>
<feature type="repeat" description="ANK" evidence="3">
    <location>
        <begin position="96"/>
        <end position="128"/>
    </location>
</feature>
<proteinExistence type="predicted"/>
<feature type="repeat" description="ANK" evidence="3">
    <location>
        <begin position="294"/>
        <end position="326"/>
    </location>
</feature>
<feature type="repeat" description="ANK" evidence="3">
    <location>
        <begin position="525"/>
        <end position="557"/>
    </location>
</feature>
<comment type="caution">
    <text evidence="5">The sequence shown here is derived from an EMBL/GenBank/DDBJ whole genome shotgun (WGS) entry which is preliminary data.</text>
</comment>
<dbReference type="Gene3D" id="1.25.40.20">
    <property type="entry name" value="Ankyrin repeat-containing domain"/>
    <property type="match status" value="8"/>
</dbReference>
<keyword evidence="2 3" id="KW-0040">ANK repeat</keyword>
<feature type="repeat" description="ANK" evidence="3">
    <location>
        <begin position="558"/>
        <end position="590"/>
    </location>
</feature>
<dbReference type="PRINTS" id="PR01415">
    <property type="entry name" value="ANKYRIN"/>
</dbReference>
<gene>
    <name evidence="5" type="ORF">P3T76_007601</name>
</gene>
<evidence type="ECO:0000256" key="3">
    <source>
        <dbReference type="PROSITE-ProRule" id="PRU00023"/>
    </source>
</evidence>
<keyword evidence="1" id="KW-0677">Repeat</keyword>
<feature type="repeat" description="ANK" evidence="3">
    <location>
        <begin position="63"/>
        <end position="95"/>
    </location>
</feature>
<feature type="compositionally biased region" description="Basic and acidic residues" evidence="4">
    <location>
        <begin position="1546"/>
        <end position="1559"/>
    </location>
</feature>
<dbReference type="Pfam" id="PF00023">
    <property type="entry name" value="Ank"/>
    <property type="match status" value="2"/>
</dbReference>
<feature type="repeat" description="ANK" evidence="3">
    <location>
        <begin position="360"/>
        <end position="392"/>
    </location>
</feature>
<feature type="repeat" description="ANK" evidence="3">
    <location>
        <begin position="393"/>
        <end position="425"/>
    </location>
</feature>
<dbReference type="Pfam" id="PF13637">
    <property type="entry name" value="Ank_4"/>
    <property type="match status" value="1"/>
</dbReference>
<feature type="repeat" description="ANK" evidence="3">
    <location>
        <begin position="492"/>
        <end position="524"/>
    </location>
</feature>
<feature type="repeat" description="ANK" evidence="3">
    <location>
        <begin position="327"/>
        <end position="359"/>
    </location>
</feature>
<dbReference type="PRINTS" id="PR00449">
    <property type="entry name" value="RASTRNSFRMNG"/>
</dbReference>
<protein>
    <submittedName>
        <fullName evidence="5">Ankyrin-3</fullName>
    </submittedName>
</protein>
<dbReference type="PROSITE" id="PS50297">
    <property type="entry name" value="ANK_REP_REGION"/>
    <property type="match status" value="20"/>
</dbReference>
<feature type="repeat" description="ANK" evidence="3">
    <location>
        <begin position="726"/>
        <end position="758"/>
    </location>
</feature>
<feature type="repeat" description="ANK" evidence="3">
    <location>
        <begin position="129"/>
        <end position="161"/>
    </location>
</feature>
<evidence type="ECO:0000313" key="5">
    <source>
        <dbReference type="EMBL" id="KAK1940895.1"/>
    </source>
</evidence>
<name>A0AAD9LLF4_9STRA</name>
<accession>A0AAD9LLF4</accession>
<dbReference type="SMART" id="SM00248">
    <property type="entry name" value="ANK"/>
    <property type="match status" value="21"/>
</dbReference>
<feature type="repeat" description="ANK" evidence="3">
    <location>
        <begin position="261"/>
        <end position="293"/>
    </location>
</feature>
<evidence type="ECO:0000256" key="1">
    <source>
        <dbReference type="ARBA" id="ARBA00022737"/>
    </source>
</evidence>
<dbReference type="SUPFAM" id="SSF52540">
    <property type="entry name" value="P-loop containing nucleoside triphosphate hydrolases"/>
    <property type="match status" value="1"/>
</dbReference>
<feature type="region of interest" description="Disordered" evidence="4">
    <location>
        <begin position="1541"/>
        <end position="1561"/>
    </location>
</feature>
<dbReference type="PANTHER" id="PTHR24198">
    <property type="entry name" value="ANKYRIN REPEAT AND PROTEIN KINASE DOMAIN-CONTAINING PROTEIN"/>
    <property type="match status" value="1"/>
</dbReference>
<reference evidence="5" key="1">
    <citation type="submission" date="2023-08" db="EMBL/GenBank/DDBJ databases">
        <title>Reference Genome Resource for the Citrus Pathogen Phytophthora citrophthora.</title>
        <authorList>
            <person name="Moller H."/>
            <person name="Coetzee B."/>
            <person name="Rose L.J."/>
            <person name="Van Niekerk J.M."/>
        </authorList>
    </citation>
    <scope>NUCLEOTIDE SEQUENCE</scope>
    <source>
        <strain evidence="5">STE-U-9442</strain>
    </source>
</reference>
<dbReference type="InterPro" id="IPR027417">
    <property type="entry name" value="P-loop_NTPase"/>
</dbReference>
<dbReference type="SUPFAM" id="SSF48403">
    <property type="entry name" value="Ankyrin repeat"/>
    <property type="match status" value="2"/>
</dbReference>
<dbReference type="PROSITE" id="PS50088">
    <property type="entry name" value="ANK_REPEAT"/>
    <property type="match status" value="20"/>
</dbReference>
<feature type="repeat" description="ANK" evidence="3">
    <location>
        <begin position="459"/>
        <end position="491"/>
    </location>
</feature>
<dbReference type="Pfam" id="PF08477">
    <property type="entry name" value="Roc"/>
    <property type="match status" value="1"/>
</dbReference>
<feature type="repeat" description="ANK" evidence="3">
    <location>
        <begin position="426"/>
        <end position="458"/>
    </location>
</feature>
<evidence type="ECO:0000313" key="6">
    <source>
        <dbReference type="Proteomes" id="UP001259832"/>
    </source>
</evidence>
<dbReference type="Proteomes" id="UP001259832">
    <property type="component" value="Unassembled WGS sequence"/>
</dbReference>
<dbReference type="Gene3D" id="3.40.50.300">
    <property type="entry name" value="P-loop containing nucleotide triphosphate hydrolases"/>
    <property type="match status" value="1"/>
</dbReference>
<feature type="repeat" description="ANK" evidence="3">
    <location>
        <begin position="591"/>
        <end position="623"/>
    </location>
</feature>
<dbReference type="InterPro" id="IPR036770">
    <property type="entry name" value="Ankyrin_rpt-contain_sf"/>
</dbReference>
<keyword evidence="6" id="KW-1185">Reference proteome</keyword>
<evidence type="ECO:0000256" key="2">
    <source>
        <dbReference type="ARBA" id="ARBA00023043"/>
    </source>
</evidence>